<protein>
    <submittedName>
        <fullName evidence="1">Uncharacterized protein</fullName>
    </submittedName>
</protein>
<dbReference type="EMBL" id="BPLQ01008095">
    <property type="protein sequence ID" value="GIY34770.1"/>
    <property type="molecule type" value="Genomic_DNA"/>
</dbReference>
<reference evidence="1 2" key="1">
    <citation type="submission" date="2021-06" db="EMBL/GenBank/DDBJ databases">
        <title>Caerostris darwini draft genome.</title>
        <authorList>
            <person name="Kono N."/>
            <person name="Arakawa K."/>
        </authorList>
    </citation>
    <scope>NUCLEOTIDE SEQUENCE [LARGE SCALE GENOMIC DNA]</scope>
</reference>
<keyword evidence="2" id="KW-1185">Reference proteome</keyword>
<name>A0AAV4SL05_9ARAC</name>
<proteinExistence type="predicted"/>
<dbReference type="AlphaFoldDB" id="A0AAV4SL05"/>
<comment type="caution">
    <text evidence="1">The sequence shown here is derived from an EMBL/GenBank/DDBJ whole genome shotgun (WGS) entry which is preliminary data.</text>
</comment>
<evidence type="ECO:0000313" key="2">
    <source>
        <dbReference type="Proteomes" id="UP001054837"/>
    </source>
</evidence>
<evidence type="ECO:0000313" key="1">
    <source>
        <dbReference type="EMBL" id="GIY34770.1"/>
    </source>
</evidence>
<accession>A0AAV4SL05</accession>
<gene>
    <name evidence="1" type="ORF">CDAR_98011</name>
</gene>
<dbReference type="Proteomes" id="UP001054837">
    <property type="component" value="Unassembled WGS sequence"/>
</dbReference>
<organism evidence="1 2">
    <name type="scientific">Caerostris darwini</name>
    <dbReference type="NCBI Taxonomy" id="1538125"/>
    <lineage>
        <taxon>Eukaryota</taxon>
        <taxon>Metazoa</taxon>
        <taxon>Ecdysozoa</taxon>
        <taxon>Arthropoda</taxon>
        <taxon>Chelicerata</taxon>
        <taxon>Arachnida</taxon>
        <taxon>Araneae</taxon>
        <taxon>Araneomorphae</taxon>
        <taxon>Entelegynae</taxon>
        <taxon>Araneoidea</taxon>
        <taxon>Araneidae</taxon>
        <taxon>Caerostris</taxon>
    </lineage>
</organism>
<sequence length="91" mass="10146">MLSRCLFAENPFFREEFSSQGVLRPTWVSGAKSISQGLPFRPVEALPSSPSLFNFRHRVDTPPPPPTAPKIFNLGPSLRRLSEFNAGLYLA</sequence>